<dbReference type="Proteomes" id="UP000187735">
    <property type="component" value="Chromosome"/>
</dbReference>
<feature type="region of interest" description="Disordered" evidence="1">
    <location>
        <begin position="59"/>
        <end position="79"/>
    </location>
</feature>
<dbReference type="AlphaFoldDB" id="A0A1P8WM50"/>
<dbReference type="InterPro" id="IPR007236">
    <property type="entry name" value="SlyX"/>
</dbReference>
<evidence type="ECO:0000256" key="1">
    <source>
        <dbReference type="SAM" id="MobiDB-lite"/>
    </source>
</evidence>
<dbReference type="Pfam" id="PF04102">
    <property type="entry name" value="SlyX"/>
    <property type="match status" value="1"/>
</dbReference>
<sequence>MTKPDTDNSTSDTEERLIRIESALAHLQHDIEQLNASLTNHYGRMVVFEERFSRIEHEIESLSDDNGDRTLQDEKPPHY</sequence>
<reference evidence="2 3" key="1">
    <citation type="journal article" date="2016" name="Front. Microbiol.">
        <title>Fuerstia marisgermanicae gen. nov., sp. nov., an Unusual Member of the Phylum Planctomycetes from the German Wadden Sea.</title>
        <authorList>
            <person name="Kohn T."/>
            <person name="Heuer A."/>
            <person name="Jogler M."/>
            <person name="Vollmers J."/>
            <person name="Boedeker C."/>
            <person name="Bunk B."/>
            <person name="Rast P."/>
            <person name="Borchert D."/>
            <person name="Glockner I."/>
            <person name="Freese H.M."/>
            <person name="Klenk H.P."/>
            <person name="Overmann J."/>
            <person name="Kaster A.K."/>
            <person name="Rohde M."/>
            <person name="Wiegand S."/>
            <person name="Jogler C."/>
        </authorList>
    </citation>
    <scope>NUCLEOTIDE SEQUENCE [LARGE SCALE GENOMIC DNA]</scope>
    <source>
        <strain evidence="2 3">NH11</strain>
    </source>
</reference>
<organism evidence="2 3">
    <name type="scientific">Fuerstiella marisgermanici</name>
    <dbReference type="NCBI Taxonomy" id="1891926"/>
    <lineage>
        <taxon>Bacteria</taxon>
        <taxon>Pseudomonadati</taxon>
        <taxon>Planctomycetota</taxon>
        <taxon>Planctomycetia</taxon>
        <taxon>Planctomycetales</taxon>
        <taxon>Planctomycetaceae</taxon>
        <taxon>Fuerstiella</taxon>
    </lineage>
</organism>
<dbReference type="OrthoDB" id="215099at2"/>
<evidence type="ECO:0000313" key="2">
    <source>
        <dbReference type="EMBL" id="APZ95126.1"/>
    </source>
</evidence>
<accession>A0A1P8WM50</accession>
<dbReference type="KEGG" id="fmr:Fuma_04780"/>
<evidence type="ECO:0008006" key="4">
    <source>
        <dbReference type="Google" id="ProtNLM"/>
    </source>
</evidence>
<keyword evidence="3" id="KW-1185">Reference proteome</keyword>
<name>A0A1P8WM50_9PLAN</name>
<gene>
    <name evidence="2" type="ORF">Fuma_04780</name>
</gene>
<evidence type="ECO:0000313" key="3">
    <source>
        <dbReference type="Proteomes" id="UP000187735"/>
    </source>
</evidence>
<protein>
    <recommendedName>
        <fullName evidence="4">SlyX protein</fullName>
    </recommendedName>
</protein>
<dbReference type="STRING" id="1891926.Fuma_04780"/>
<proteinExistence type="predicted"/>
<dbReference type="EMBL" id="CP017641">
    <property type="protein sequence ID" value="APZ95126.1"/>
    <property type="molecule type" value="Genomic_DNA"/>
</dbReference>
<dbReference type="RefSeq" id="WP_077026336.1">
    <property type="nucleotide sequence ID" value="NZ_CP017641.1"/>
</dbReference>